<feature type="region of interest" description="Disordered" evidence="1">
    <location>
        <begin position="1"/>
        <end position="23"/>
    </location>
</feature>
<evidence type="ECO:0000259" key="2">
    <source>
        <dbReference type="PROSITE" id="PS50011"/>
    </source>
</evidence>
<dbReference type="AlphaFoldDB" id="A0A6A7FT23"/>
<reference evidence="3" key="1">
    <citation type="submission" date="2017-11" db="EMBL/GenBank/DDBJ databases">
        <title>The sensing device of the deep-sea amphipod.</title>
        <authorList>
            <person name="Kobayashi H."/>
            <person name="Nagahama T."/>
            <person name="Arai W."/>
            <person name="Sasagawa Y."/>
            <person name="Umeda M."/>
            <person name="Hayashi T."/>
            <person name="Nikaido I."/>
            <person name="Watanabe H."/>
            <person name="Oguri K."/>
            <person name="Kitazato H."/>
            <person name="Fujioka K."/>
            <person name="Kido Y."/>
            <person name="Takami H."/>
        </authorList>
    </citation>
    <scope>NUCLEOTIDE SEQUENCE</scope>
    <source>
        <tissue evidence="3">Whole body</tissue>
    </source>
</reference>
<proteinExistence type="evidence at transcript level"/>
<dbReference type="InterPro" id="IPR000719">
    <property type="entry name" value="Prot_kinase_dom"/>
</dbReference>
<evidence type="ECO:0000256" key="1">
    <source>
        <dbReference type="SAM" id="MobiDB-lite"/>
    </source>
</evidence>
<dbReference type="Gene3D" id="3.30.200.20">
    <property type="entry name" value="Phosphorylase Kinase, domain 1"/>
    <property type="match status" value="1"/>
</dbReference>
<accession>A0A6A7FT23</accession>
<protein>
    <submittedName>
        <fullName evidence="3">Muscle M-line assembly protein unc-89-like isoform X8</fullName>
    </submittedName>
</protein>
<dbReference type="GO" id="GO:0004672">
    <property type="term" value="F:protein kinase activity"/>
    <property type="evidence" value="ECO:0007669"/>
    <property type="project" value="InterPro"/>
</dbReference>
<evidence type="ECO:0000313" key="3">
    <source>
        <dbReference type="EMBL" id="LAC21390.1"/>
    </source>
</evidence>
<feature type="domain" description="Protein kinase" evidence="2">
    <location>
        <begin position="44"/>
        <end position="295"/>
    </location>
</feature>
<name>A0A6A7FT23_9CRUS</name>
<dbReference type="PROSITE" id="PS50011">
    <property type="entry name" value="PROTEIN_KINASE_DOM"/>
    <property type="match status" value="1"/>
</dbReference>
<sequence length="344" mass="39448">MEVEDHKAGGAEKQLTDPPMDYSKEDHPILTKSGEGADLQIRKYKVVDELHRGRFSTVGRCVRADDHRIFAAKVLITENRKEEVKLELDMLRSLRHQRLGLLHEAYQLGECVVLIQELLSGSDILEYLSQRNEYSEQIVAVLITQMLDGLGYLQWKGICHLDLQPSNLVLTSTRFPSLKIVDFGSARKVEAAGTDVPVNGLTDYIAPEVLFDGKAYPNSDIWSLGVIIYVLLAGVSPFTGDTEEDLMANIQCVRYRFEWLPVTTTQEANRFLMLIFKRDPSKRPTVTECLEHRWLNETEFMVKKRERAPIISNKIRDYSQHYHKEQRRVVTNNKLLLSYAGLKQ</sequence>
<organism evidence="3">
    <name type="scientific">Hirondellea gigas</name>
    <dbReference type="NCBI Taxonomy" id="1518452"/>
    <lineage>
        <taxon>Eukaryota</taxon>
        <taxon>Metazoa</taxon>
        <taxon>Ecdysozoa</taxon>
        <taxon>Arthropoda</taxon>
        <taxon>Crustacea</taxon>
        <taxon>Multicrustacea</taxon>
        <taxon>Malacostraca</taxon>
        <taxon>Eumalacostraca</taxon>
        <taxon>Peracarida</taxon>
        <taxon>Amphipoda</taxon>
        <taxon>Amphilochidea</taxon>
        <taxon>Lysianassida</taxon>
        <taxon>Lysianassidira</taxon>
        <taxon>Lysianassoidea</taxon>
        <taxon>Lysianassidae</taxon>
        <taxon>Hirondellea</taxon>
    </lineage>
</organism>
<dbReference type="GO" id="GO:0005524">
    <property type="term" value="F:ATP binding"/>
    <property type="evidence" value="ECO:0007669"/>
    <property type="project" value="InterPro"/>
</dbReference>
<dbReference type="Pfam" id="PF00069">
    <property type="entry name" value="Pkinase"/>
    <property type="match status" value="1"/>
</dbReference>
<dbReference type="PANTHER" id="PTHR24347">
    <property type="entry name" value="SERINE/THREONINE-PROTEIN KINASE"/>
    <property type="match status" value="1"/>
</dbReference>
<dbReference type="SUPFAM" id="SSF56112">
    <property type="entry name" value="Protein kinase-like (PK-like)"/>
    <property type="match status" value="1"/>
</dbReference>
<dbReference type="Gene3D" id="1.10.510.10">
    <property type="entry name" value="Transferase(Phosphotransferase) domain 1"/>
    <property type="match status" value="1"/>
</dbReference>
<feature type="compositionally biased region" description="Basic and acidic residues" evidence="1">
    <location>
        <begin position="1"/>
        <end position="10"/>
    </location>
</feature>
<dbReference type="InterPro" id="IPR011009">
    <property type="entry name" value="Kinase-like_dom_sf"/>
</dbReference>
<dbReference type="EMBL" id="IACT01002088">
    <property type="protein sequence ID" value="LAC21390.1"/>
    <property type="molecule type" value="mRNA"/>
</dbReference>